<evidence type="ECO:0000313" key="2">
    <source>
        <dbReference type="Proteomes" id="UP000613740"/>
    </source>
</evidence>
<name>A0A835WVK2_9CHLO</name>
<evidence type="ECO:0000313" key="1">
    <source>
        <dbReference type="EMBL" id="KAG2455114.1"/>
    </source>
</evidence>
<gene>
    <name evidence="1" type="ORF">HYH02_000934</name>
</gene>
<accession>A0A835WVK2</accession>
<protein>
    <submittedName>
        <fullName evidence="1">Uncharacterized protein</fullName>
    </submittedName>
</protein>
<dbReference type="Proteomes" id="UP000613740">
    <property type="component" value="Unassembled WGS sequence"/>
</dbReference>
<sequence>MEVGSPRSPTAQFSVSHFCDPTSASEFVCPSAPRKPAYRREQAAGNFDSVVRCARDMLDSFSDEERRSALRHLPRHTLEGVFLSFCHYQAGSQLGLGFAELLAAAPSLEQQLLDHVQAVCPNITWEAWAAEVQAAVADPCRAQQLAERVMSEGFPSRRLLF</sequence>
<organism evidence="1 2">
    <name type="scientific">Chlamydomonas schloesseri</name>
    <dbReference type="NCBI Taxonomy" id="2026947"/>
    <lineage>
        <taxon>Eukaryota</taxon>
        <taxon>Viridiplantae</taxon>
        <taxon>Chlorophyta</taxon>
        <taxon>core chlorophytes</taxon>
        <taxon>Chlorophyceae</taxon>
        <taxon>CS clade</taxon>
        <taxon>Chlamydomonadales</taxon>
        <taxon>Chlamydomonadaceae</taxon>
        <taxon>Chlamydomonas</taxon>
    </lineage>
</organism>
<comment type="caution">
    <text evidence="1">The sequence shown here is derived from an EMBL/GenBank/DDBJ whole genome shotgun (WGS) entry which is preliminary data.</text>
</comment>
<reference evidence="1" key="1">
    <citation type="journal article" date="2020" name="bioRxiv">
        <title>Comparative genomics of Chlamydomonas.</title>
        <authorList>
            <person name="Craig R.J."/>
            <person name="Hasan A.R."/>
            <person name="Ness R.W."/>
            <person name="Keightley P.D."/>
        </authorList>
    </citation>
    <scope>NUCLEOTIDE SEQUENCE</scope>
    <source>
        <strain evidence="1">CCAP 11/173</strain>
    </source>
</reference>
<proteinExistence type="predicted"/>
<keyword evidence="2" id="KW-1185">Reference proteome</keyword>
<dbReference type="AlphaFoldDB" id="A0A835WVK2"/>
<dbReference type="EMBL" id="JAEHOD010000001">
    <property type="protein sequence ID" value="KAG2455114.1"/>
    <property type="molecule type" value="Genomic_DNA"/>
</dbReference>
<dbReference type="OrthoDB" id="523248at2759"/>